<dbReference type="AlphaFoldDB" id="A0A537JU27"/>
<dbReference type="EMBL" id="VBAK01000168">
    <property type="protein sequence ID" value="TMI87041.1"/>
    <property type="molecule type" value="Genomic_DNA"/>
</dbReference>
<feature type="compositionally biased region" description="Basic and acidic residues" evidence="2">
    <location>
        <begin position="116"/>
        <end position="131"/>
    </location>
</feature>
<dbReference type="SUPFAM" id="SSF143120">
    <property type="entry name" value="YefM-like"/>
    <property type="match status" value="1"/>
</dbReference>
<sequence length="252" mass="27456">MAGAADGYRRLSLRPLLLGELPGARGHHDARDTPAGLRSACRHRRPPRLGTRPAPARAASLERAHNTRAHRGRAADAGRSGAGGARGGRSMDQRPRDVRAMGIRRLPVHPLGGDQLRGDLQGRSRGLRDSIRPVALDASRGGRRPGRDAALTNQTSQTSLKSMAQTYSTYEAKARFSEIIRKVRAGQRIVISHRGREVAEIRPLGTRNPDLAHRLEHLEDEGVLDRQASPTGPLGPLARRPGALTRFLESRE</sequence>
<accession>A0A537JU27</accession>
<feature type="region of interest" description="Disordered" evidence="2">
    <location>
        <begin position="108"/>
        <end position="154"/>
    </location>
</feature>
<proteinExistence type="inferred from homology"/>
<comment type="caution">
    <text evidence="3">The sequence shown here is derived from an EMBL/GenBank/DDBJ whole genome shotgun (WGS) entry which is preliminary data.</text>
</comment>
<protein>
    <submittedName>
        <fullName evidence="3">Type II toxin-antitoxin system prevent-host-death family antitoxin</fullName>
    </submittedName>
</protein>
<evidence type="ECO:0000313" key="3">
    <source>
        <dbReference type="EMBL" id="TMI87041.1"/>
    </source>
</evidence>
<organism evidence="3 4">
    <name type="scientific">Candidatus Segetimicrobium genomatis</name>
    <dbReference type="NCBI Taxonomy" id="2569760"/>
    <lineage>
        <taxon>Bacteria</taxon>
        <taxon>Bacillati</taxon>
        <taxon>Candidatus Sysuimicrobiota</taxon>
        <taxon>Candidatus Sysuimicrobiia</taxon>
        <taxon>Candidatus Sysuimicrobiales</taxon>
        <taxon>Candidatus Segetimicrobiaceae</taxon>
        <taxon>Candidatus Segetimicrobium</taxon>
    </lineage>
</organism>
<feature type="region of interest" description="Disordered" evidence="2">
    <location>
        <begin position="221"/>
        <end position="252"/>
    </location>
</feature>
<comment type="similarity">
    <text evidence="1">Belongs to the phD/YefM antitoxin family.</text>
</comment>
<evidence type="ECO:0000256" key="2">
    <source>
        <dbReference type="SAM" id="MobiDB-lite"/>
    </source>
</evidence>
<dbReference type="InterPro" id="IPR036165">
    <property type="entry name" value="YefM-like_sf"/>
</dbReference>
<dbReference type="NCBIfam" id="TIGR01552">
    <property type="entry name" value="phd_fam"/>
    <property type="match status" value="1"/>
</dbReference>
<gene>
    <name evidence="3" type="ORF">E6H00_16795</name>
</gene>
<dbReference type="Gene3D" id="3.40.1620.10">
    <property type="entry name" value="YefM-like domain"/>
    <property type="match status" value="1"/>
</dbReference>
<dbReference type="Proteomes" id="UP000318509">
    <property type="component" value="Unassembled WGS sequence"/>
</dbReference>
<reference evidence="3 4" key="1">
    <citation type="journal article" date="2019" name="Nat. Microbiol.">
        <title>Mediterranean grassland soil C-N compound turnover is dependent on rainfall and depth, and is mediated by genomically divergent microorganisms.</title>
        <authorList>
            <person name="Diamond S."/>
            <person name="Andeer P.F."/>
            <person name="Li Z."/>
            <person name="Crits-Christoph A."/>
            <person name="Burstein D."/>
            <person name="Anantharaman K."/>
            <person name="Lane K.R."/>
            <person name="Thomas B.C."/>
            <person name="Pan C."/>
            <person name="Northen T.R."/>
            <person name="Banfield J.F."/>
        </authorList>
    </citation>
    <scope>NUCLEOTIDE SEQUENCE [LARGE SCALE GENOMIC DNA]</scope>
    <source>
        <strain evidence="3">NP_3</strain>
    </source>
</reference>
<evidence type="ECO:0000256" key="1">
    <source>
        <dbReference type="ARBA" id="ARBA00009981"/>
    </source>
</evidence>
<evidence type="ECO:0000313" key="4">
    <source>
        <dbReference type="Proteomes" id="UP000318509"/>
    </source>
</evidence>
<name>A0A537JU27_9BACT</name>
<feature type="region of interest" description="Disordered" evidence="2">
    <location>
        <begin position="21"/>
        <end position="95"/>
    </location>
</feature>